<reference evidence="1 2" key="1">
    <citation type="submission" date="2019-03" db="EMBL/GenBank/DDBJ databases">
        <title>Single cell metagenomics reveals metabolic interactions within the superorganism composed of flagellate Streblomastix strix and complex community of Bacteroidetes bacteria on its surface.</title>
        <authorList>
            <person name="Treitli S.C."/>
            <person name="Kolisko M."/>
            <person name="Husnik F."/>
            <person name="Keeling P."/>
            <person name="Hampl V."/>
        </authorList>
    </citation>
    <scope>NUCLEOTIDE SEQUENCE [LARGE SCALE GENOMIC DNA]</scope>
    <source>
        <strain evidence="1">ST1C</strain>
    </source>
</reference>
<protein>
    <submittedName>
        <fullName evidence="1">Uncharacterized protein</fullName>
    </submittedName>
</protein>
<organism evidence="1 2">
    <name type="scientific">Streblomastix strix</name>
    <dbReference type="NCBI Taxonomy" id="222440"/>
    <lineage>
        <taxon>Eukaryota</taxon>
        <taxon>Metamonada</taxon>
        <taxon>Preaxostyla</taxon>
        <taxon>Oxymonadida</taxon>
        <taxon>Streblomastigidae</taxon>
        <taxon>Streblomastix</taxon>
    </lineage>
</organism>
<proteinExistence type="predicted"/>
<accession>A0A5J4W8K1</accession>
<dbReference type="EMBL" id="SNRW01002949">
    <property type="protein sequence ID" value="KAA6391224.1"/>
    <property type="molecule type" value="Genomic_DNA"/>
</dbReference>
<name>A0A5J4W8K1_9EUKA</name>
<comment type="caution">
    <text evidence="1">The sequence shown here is derived from an EMBL/GenBank/DDBJ whole genome shotgun (WGS) entry which is preliminary data.</text>
</comment>
<gene>
    <name evidence="1" type="ORF">EZS28_013248</name>
</gene>
<dbReference type="AlphaFoldDB" id="A0A5J4W8K1"/>
<evidence type="ECO:0000313" key="1">
    <source>
        <dbReference type="EMBL" id="KAA6391224.1"/>
    </source>
</evidence>
<dbReference type="Proteomes" id="UP000324800">
    <property type="component" value="Unassembled WGS sequence"/>
</dbReference>
<evidence type="ECO:0000313" key="2">
    <source>
        <dbReference type="Proteomes" id="UP000324800"/>
    </source>
</evidence>
<sequence>MSFSASDYNQKLAKVQHSDYVSTYSALSEVLRQASIHPQSFTLSRQEFFDQPVSQMTSDGQRYTRAPLGARGNATCSMVQSCQVNWQITIPGERLALQLNLVPPIATPITTTASARARVNFNGLANSQSDYTRTMQCGEAAEPTKQPLNENEHIKLWIGYSTACGPFQQITIYKDNTKLWETSIYAREQAVIAANSLSDQYTNNSVSVSPLETVVRGRRHCRIFLDIPVEDFAAVSFNFKINQPIIIAGVLDLNQLNPIFNSFPVLTRNFASLCLQLWTQDFLQDLKVVWLNKSDTIMNNHLAYQMIPLEKPDIIYLLNSEKCAYNTFSVRIVNMEGKAPDVKMKSNSISQINEAKFTKLDINNVCFNIENEEAIIDMIRVQKILNFPTQIIRIQSSNFRFRGFSENGGTMQNIMSCSNIKAMFIAFAMNQYPTWMFPMLIQKFNLVIDQRNLIPQEYVSLNPMVTGQMFECFVEQDLVSAPSDLYHSLNFQNQTINDSNGNFYGYLGTSYFDRENIFYNTTLNIVSKAVKIYYPHKFMLVWKLATDDSFMCGYNSSEMGARTNIQVTLQGNLTVGIVDSTLIVDDRLDNQINLVEFVATRAFPQPTNAQITPQMHYLCDAIIRFTFDDAPDPQVLNFEIIGEIGGTMVRQG</sequence>